<evidence type="ECO:0000313" key="2">
    <source>
        <dbReference type="Proteomes" id="UP000265581"/>
    </source>
</evidence>
<protein>
    <submittedName>
        <fullName evidence="1">DUF3293 domain-containing protein</fullName>
    </submittedName>
</protein>
<gene>
    <name evidence="1" type="ORF">DX116_06755</name>
</gene>
<sequence>MSDELLAAYRATRYAVLDVDGGMLAEARIGEHRPDVDAVLDAHGATSGVFITAWNPRSAPTHDDVNADAHARMAGLFAARGFVALPHAGFGEDPAWRAEHGFFVLDLPEQAALRLAVEFAQNAVVVVRRGESAQLVLSDVMKP</sequence>
<dbReference type="AlphaFoldDB" id="A0A371PBF5"/>
<dbReference type="InterPro" id="IPR021710">
    <property type="entry name" value="DUF3293"/>
</dbReference>
<reference evidence="1 2" key="1">
    <citation type="submission" date="2018-08" db="EMBL/GenBank/DDBJ databases">
        <title>Aeromicrobium sp. M2KJ-4, whole genome shotgun sequence.</title>
        <authorList>
            <person name="Tuo L."/>
        </authorList>
    </citation>
    <scope>NUCLEOTIDE SEQUENCE [LARGE SCALE GENOMIC DNA]</scope>
    <source>
        <strain evidence="1 2">M2KJ-4</strain>
    </source>
</reference>
<dbReference type="Proteomes" id="UP000265581">
    <property type="component" value="Unassembled WGS sequence"/>
</dbReference>
<dbReference type="Pfam" id="PF11697">
    <property type="entry name" value="DUF3293"/>
    <property type="match status" value="1"/>
</dbReference>
<dbReference type="RefSeq" id="WP_119703372.1">
    <property type="nucleotide sequence ID" value="NZ_JBHSOI010000001.1"/>
</dbReference>
<dbReference type="EMBL" id="QUBR01000001">
    <property type="protein sequence ID" value="REK73259.1"/>
    <property type="molecule type" value="Genomic_DNA"/>
</dbReference>
<dbReference type="OrthoDB" id="6400497at2"/>
<organism evidence="1 2">
    <name type="scientific">Aeromicrobium endophyticum</name>
    <dbReference type="NCBI Taxonomy" id="2292704"/>
    <lineage>
        <taxon>Bacteria</taxon>
        <taxon>Bacillati</taxon>
        <taxon>Actinomycetota</taxon>
        <taxon>Actinomycetes</taxon>
        <taxon>Propionibacteriales</taxon>
        <taxon>Nocardioidaceae</taxon>
        <taxon>Aeromicrobium</taxon>
    </lineage>
</organism>
<evidence type="ECO:0000313" key="1">
    <source>
        <dbReference type="EMBL" id="REK73259.1"/>
    </source>
</evidence>
<comment type="caution">
    <text evidence="1">The sequence shown here is derived from an EMBL/GenBank/DDBJ whole genome shotgun (WGS) entry which is preliminary data.</text>
</comment>
<name>A0A371PBF5_9ACTN</name>
<proteinExistence type="predicted"/>
<accession>A0A371PBF5</accession>
<keyword evidence="2" id="KW-1185">Reference proteome</keyword>